<reference evidence="3" key="2">
    <citation type="submission" date="2020-09" db="EMBL/GenBank/DDBJ databases">
        <authorList>
            <person name="Sun Q."/>
            <person name="Kim S."/>
        </authorList>
    </citation>
    <scope>NUCLEOTIDE SEQUENCE</scope>
    <source>
        <strain evidence="3">KCTC 42651</strain>
    </source>
</reference>
<feature type="signal peptide" evidence="1">
    <location>
        <begin position="1"/>
        <end position="33"/>
    </location>
</feature>
<dbReference type="Pfam" id="PF13406">
    <property type="entry name" value="SLT_2"/>
    <property type="match status" value="1"/>
</dbReference>
<dbReference type="InterPro" id="IPR043426">
    <property type="entry name" value="MltB-like"/>
</dbReference>
<dbReference type="GO" id="GO:0008933">
    <property type="term" value="F:peptidoglycan lytic transglycosylase activity"/>
    <property type="evidence" value="ECO:0007669"/>
    <property type="project" value="TreeGrafter"/>
</dbReference>
<evidence type="ECO:0000259" key="2">
    <source>
        <dbReference type="Pfam" id="PF13406"/>
    </source>
</evidence>
<feature type="domain" description="Transglycosylase SLT" evidence="2">
    <location>
        <begin position="39"/>
        <end position="332"/>
    </location>
</feature>
<dbReference type="InterPro" id="IPR023346">
    <property type="entry name" value="Lysozyme-like_dom_sf"/>
</dbReference>
<gene>
    <name evidence="3" type="ORF">GCM10017083_17520</name>
</gene>
<dbReference type="PANTHER" id="PTHR30163:SF8">
    <property type="entry name" value="LYTIC MUREIN TRANSGLYCOSYLASE"/>
    <property type="match status" value="1"/>
</dbReference>
<sequence>MLRTVVDRRIAGALCAAVVLAGTCLFGAASASASPSQPFDQWLAEVRAEARTQGVSDKTLDAAFDGVQPIPRVVELDRNQPEFRLKFDEYLGRVVTQGRIATGRRLMQEHAALLDEVSAKYGVQKRFIVALWGIETDFGRITGGFPVIAALATLAYDGRRSAFFRKELMLALQILEQGHIAASEMKGSWAGAMGQSQFMPSSFHRFAVDYDGDGHKDIWGTLPDVFGSIARYLSQSGWRDDITWGREVALPQDFERRLIGLETKKPLSAWQDLGVRRPGGGDLPGRDLRASIVEVTERSGRARHFLAYDDFEVILKWNRSTYFAIAVGTLADALDAR</sequence>
<accession>A0A918XQP1</accession>
<name>A0A918XQP1_9PROT</name>
<organism evidence="3 4">
    <name type="scientific">Thalassobaculum fulvum</name>
    <dbReference type="NCBI Taxonomy" id="1633335"/>
    <lineage>
        <taxon>Bacteria</taxon>
        <taxon>Pseudomonadati</taxon>
        <taxon>Pseudomonadota</taxon>
        <taxon>Alphaproteobacteria</taxon>
        <taxon>Rhodospirillales</taxon>
        <taxon>Thalassobaculaceae</taxon>
        <taxon>Thalassobaculum</taxon>
    </lineage>
</organism>
<evidence type="ECO:0000313" key="4">
    <source>
        <dbReference type="Proteomes" id="UP000630353"/>
    </source>
</evidence>
<dbReference type="PANTHER" id="PTHR30163">
    <property type="entry name" value="MEMBRANE-BOUND LYTIC MUREIN TRANSGLYCOSYLASE B"/>
    <property type="match status" value="1"/>
</dbReference>
<feature type="chain" id="PRO_5037840350" evidence="1">
    <location>
        <begin position="34"/>
        <end position="337"/>
    </location>
</feature>
<keyword evidence="4" id="KW-1185">Reference proteome</keyword>
<keyword evidence="1" id="KW-0732">Signal</keyword>
<dbReference type="AlphaFoldDB" id="A0A918XQP1"/>
<dbReference type="RefSeq" id="WP_229836711.1">
    <property type="nucleotide sequence ID" value="NZ_BMZS01000003.1"/>
</dbReference>
<dbReference type="Gene3D" id="1.10.8.350">
    <property type="entry name" value="Bacterial muramidase"/>
    <property type="match status" value="1"/>
</dbReference>
<protein>
    <submittedName>
        <fullName evidence="3">Lytic transglycosylase</fullName>
    </submittedName>
</protein>
<dbReference type="Gene3D" id="1.10.530.10">
    <property type="match status" value="1"/>
</dbReference>
<dbReference type="Proteomes" id="UP000630353">
    <property type="component" value="Unassembled WGS sequence"/>
</dbReference>
<dbReference type="EMBL" id="BMZS01000003">
    <property type="protein sequence ID" value="GHD47299.1"/>
    <property type="molecule type" value="Genomic_DNA"/>
</dbReference>
<dbReference type="InterPro" id="IPR031304">
    <property type="entry name" value="SLT_2"/>
</dbReference>
<dbReference type="InterPro" id="IPR011970">
    <property type="entry name" value="MltB_2"/>
</dbReference>
<dbReference type="FunFam" id="1.10.8.350:FF:000001">
    <property type="entry name" value="Lytic murein transglycosylase B"/>
    <property type="match status" value="1"/>
</dbReference>
<proteinExistence type="predicted"/>
<evidence type="ECO:0000313" key="3">
    <source>
        <dbReference type="EMBL" id="GHD47299.1"/>
    </source>
</evidence>
<comment type="caution">
    <text evidence="3">The sequence shown here is derived from an EMBL/GenBank/DDBJ whole genome shotgun (WGS) entry which is preliminary data.</text>
</comment>
<evidence type="ECO:0000256" key="1">
    <source>
        <dbReference type="SAM" id="SignalP"/>
    </source>
</evidence>
<dbReference type="NCBIfam" id="TIGR02283">
    <property type="entry name" value="MltB_2"/>
    <property type="match status" value="1"/>
</dbReference>
<reference evidence="3" key="1">
    <citation type="journal article" date="2014" name="Int. J. Syst. Evol. Microbiol.">
        <title>Complete genome sequence of Corynebacterium casei LMG S-19264T (=DSM 44701T), isolated from a smear-ripened cheese.</title>
        <authorList>
            <consortium name="US DOE Joint Genome Institute (JGI-PGF)"/>
            <person name="Walter F."/>
            <person name="Albersmeier A."/>
            <person name="Kalinowski J."/>
            <person name="Ruckert C."/>
        </authorList>
    </citation>
    <scope>NUCLEOTIDE SEQUENCE</scope>
    <source>
        <strain evidence="3">KCTC 42651</strain>
    </source>
</reference>
<dbReference type="SUPFAM" id="SSF53955">
    <property type="entry name" value="Lysozyme-like"/>
    <property type="match status" value="1"/>
</dbReference>
<dbReference type="CDD" id="cd13399">
    <property type="entry name" value="Slt35-like"/>
    <property type="match status" value="1"/>
</dbReference>
<dbReference type="GO" id="GO:0009253">
    <property type="term" value="P:peptidoglycan catabolic process"/>
    <property type="evidence" value="ECO:0007669"/>
    <property type="project" value="TreeGrafter"/>
</dbReference>